<evidence type="ECO:0000256" key="1">
    <source>
        <dbReference type="ARBA" id="ARBA00004141"/>
    </source>
</evidence>
<evidence type="ECO:0000313" key="6">
    <source>
        <dbReference type="EMBL" id="ODV94298.1"/>
    </source>
</evidence>
<name>A0A1E4TRK0_PACTA</name>
<keyword evidence="2 5" id="KW-0812">Transmembrane</keyword>
<dbReference type="PANTHER" id="PTHR28128">
    <property type="entry name" value="GOLGI APPARATUS MEMBRANE PROTEIN TVP15"/>
    <property type="match status" value="1"/>
</dbReference>
<feature type="transmembrane region" description="Helical" evidence="5">
    <location>
        <begin position="17"/>
        <end position="35"/>
    </location>
</feature>
<dbReference type="Pfam" id="PF08507">
    <property type="entry name" value="COPI_assoc"/>
    <property type="match status" value="1"/>
</dbReference>
<dbReference type="STRING" id="669874.A0A1E4TRK0"/>
<evidence type="ECO:0000313" key="7">
    <source>
        <dbReference type="Proteomes" id="UP000094236"/>
    </source>
</evidence>
<keyword evidence="7" id="KW-1185">Reference proteome</keyword>
<reference evidence="7" key="1">
    <citation type="submission" date="2016-05" db="EMBL/GenBank/DDBJ databases">
        <title>Comparative genomics of biotechnologically important yeasts.</title>
        <authorList>
            <consortium name="DOE Joint Genome Institute"/>
            <person name="Riley R."/>
            <person name="Haridas S."/>
            <person name="Wolfe K.H."/>
            <person name="Lopes M.R."/>
            <person name="Hittinger C.T."/>
            <person name="Goker M."/>
            <person name="Salamov A."/>
            <person name="Wisecaver J."/>
            <person name="Long T.M."/>
            <person name="Aerts A.L."/>
            <person name="Barry K."/>
            <person name="Choi C."/>
            <person name="Clum A."/>
            <person name="Coughlan A.Y."/>
            <person name="Deshpande S."/>
            <person name="Douglass A.P."/>
            <person name="Hanson S.J."/>
            <person name="Klenk H.-P."/>
            <person name="Labutti K."/>
            <person name="Lapidus A."/>
            <person name="Lindquist E."/>
            <person name="Lipzen A."/>
            <person name="Meier-Kolthoff J.P."/>
            <person name="Ohm R.A."/>
            <person name="Otillar R.P."/>
            <person name="Pangilinan J."/>
            <person name="Peng Y."/>
            <person name="Rokas A."/>
            <person name="Rosa C.A."/>
            <person name="Scheuner C."/>
            <person name="Sibirny A.A."/>
            <person name="Slot J.C."/>
            <person name="Stielow J.B."/>
            <person name="Sun H."/>
            <person name="Kurtzman C.P."/>
            <person name="Blackwell M."/>
            <person name="Grigoriev I.V."/>
            <person name="Jeffries T.W."/>
        </authorList>
    </citation>
    <scope>NUCLEOTIDE SEQUENCE [LARGE SCALE GENOMIC DNA]</scope>
    <source>
        <strain evidence="7">NRRL Y-2460</strain>
    </source>
</reference>
<feature type="transmembrane region" description="Helical" evidence="5">
    <location>
        <begin position="71"/>
        <end position="88"/>
    </location>
</feature>
<evidence type="ECO:0000256" key="4">
    <source>
        <dbReference type="ARBA" id="ARBA00023136"/>
    </source>
</evidence>
<keyword evidence="3 5" id="KW-1133">Transmembrane helix</keyword>
<organism evidence="6 7">
    <name type="scientific">Pachysolen tannophilus NRRL Y-2460</name>
    <dbReference type="NCBI Taxonomy" id="669874"/>
    <lineage>
        <taxon>Eukaryota</taxon>
        <taxon>Fungi</taxon>
        <taxon>Dikarya</taxon>
        <taxon>Ascomycota</taxon>
        <taxon>Saccharomycotina</taxon>
        <taxon>Pichiomycetes</taxon>
        <taxon>Pachysolenaceae</taxon>
        <taxon>Pachysolen</taxon>
    </lineage>
</organism>
<proteinExistence type="predicted"/>
<keyword evidence="4 5" id="KW-0472">Membrane</keyword>
<evidence type="ECO:0008006" key="8">
    <source>
        <dbReference type="Google" id="ProtNLM"/>
    </source>
</evidence>
<dbReference type="EMBL" id="KV454016">
    <property type="protein sequence ID" value="ODV94298.1"/>
    <property type="molecule type" value="Genomic_DNA"/>
</dbReference>
<dbReference type="InterPro" id="IPR013714">
    <property type="entry name" value="Golgi_TVP15"/>
</dbReference>
<dbReference type="Proteomes" id="UP000094236">
    <property type="component" value="Unassembled WGS sequence"/>
</dbReference>
<sequence>MDLEEVRGQDFSPVFKIVNLVIGILSTLSGVSQLLSGVQSFLLGLFIIAGGISIGFLEFKVAPQFYNYCSFFYSFIGRGIFYIFLGVLISHENILRICVGIVIIIIGIGYSILEFLPSIEPPENMQGENGLLSGVDAEDVI</sequence>
<dbReference type="AlphaFoldDB" id="A0A1E4TRK0"/>
<comment type="subcellular location">
    <subcellularLocation>
        <location evidence="1">Membrane</location>
        <topology evidence="1">Multi-pass membrane protein</topology>
    </subcellularLocation>
</comment>
<dbReference type="PANTHER" id="PTHR28128:SF1">
    <property type="entry name" value="GOLGI APPARATUS MEMBRANE PROTEIN TVP15"/>
    <property type="match status" value="1"/>
</dbReference>
<protein>
    <recommendedName>
        <fullName evidence="8">Golgi apparatus membrane protein TVP15</fullName>
    </recommendedName>
</protein>
<evidence type="ECO:0000256" key="3">
    <source>
        <dbReference type="ARBA" id="ARBA00022989"/>
    </source>
</evidence>
<gene>
    <name evidence="6" type="ORF">PACTADRAFT_76917</name>
</gene>
<dbReference type="GO" id="GO:0000139">
    <property type="term" value="C:Golgi membrane"/>
    <property type="evidence" value="ECO:0007669"/>
    <property type="project" value="TreeGrafter"/>
</dbReference>
<feature type="transmembrane region" description="Helical" evidence="5">
    <location>
        <begin position="41"/>
        <end position="59"/>
    </location>
</feature>
<dbReference type="OrthoDB" id="423534at2759"/>
<accession>A0A1E4TRK0</accession>
<feature type="transmembrane region" description="Helical" evidence="5">
    <location>
        <begin position="94"/>
        <end position="116"/>
    </location>
</feature>
<evidence type="ECO:0000256" key="2">
    <source>
        <dbReference type="ARBA" id="ARBA00022692"/>
    </source>
</evidence>
<evidence type="ECO:0000256" key="5">
    <source>
        <dbReference type="SAM" id="Phobius"/>
    </source>
</evidence>
<dbReference type="GO" id="GO:0016192">
    <property type="term" value="P:vesicle-mediated transport"/>
    <property type="evidence" value="ECO:0007669"/>
    <property type="project" value="TreeGrafter"/>
</dbReference>